<dbReference type="AlphaFoldDB" id="A0A2I1G3U0"/>
<dbReference type="EMBL" id="LLXI01000141">
    <property type="protein sequence ID" value="PKY41293.1"/>
    <property type="molecule type" value="Genomic_DNA"/>
</dbReference>
<protein>
    <recommendedName>
        <fullName evidence="3">PWWP domain-containing protein</fullName>
    </recommendedName>
</protein>
<evidence type="ECO:0000313" key="2">
    <source>
        <dbReference type="Proteomes" id="UP000234323"/>
    </source>
</evidence>
<comment type="caution">
    <text evidence="1">The sequence shown here is derived from an EMBL/GenBank/DDBJ whole genome shotgun (WGS) entry which is preliminary data.</text>
</comment>
<accession>A0A2I1G3U0</accession>
<name>A0A2I1G3U0_9GLOM</name>
<dbReference type="Proteomes" id="UP000234323">
    <property type="component" value="Unassembled WGS sequence"/>
</dbReference>
<proteinExistence type="predicted"/>
<reference evidence="1 2" key="1">
    <citation type="submission" date="2015-10" db="EMBL/GenBank/DDBJ databases">
        <title>Genome analyses suggest a sexual origin of heterokaryosis in a supposedly ancient asexual fungus.</title>
        <authorList>
            <person name="Ropars J."/>
            <person name="Sedzielewska K."/>
            <person name="Noel J."/>
            <person name="Charron P."/>
            <person name="Farinelli L."/>
            <person name="Marton T."/>
            <person name="Kruger M."/>
            <person name="Pelin A."/>
            <person name="Brachmann A."/>
            <person name="Corradi N."/>
        </authorList>
    </citation>
    <scope>NUCLEOTIDE SEQUENCE [LARGE SCALE GENOMIC DNA]</scope>
    <source>
        <strain evidence="1 2">A4</strain>
    </source>
</reference>
<sequence length="599" mass="67496">MSELDEIITIFGVGDYVWVPWSTIINSISIKVKNESESSIITNKLIRYWPAFVLERHVTTKLRKVAYARIVPTSTPQNGNTLSPKYLVKLIGLNVNQVFYEKSLRSWLSFNPNPLPEIMMINDYNFSGQDISLSDITIEKLTVLYVQAVQKVSNKLRPAFDSRDNDFETSTAEPVKTNSSSPARLKIIYNKNSKDSANSQTSIYKPIASSINANTLSGSIDFGGHDRDQEKESDCETKKTFKLQTNIGSANSNSNIIQTPLNDSENTNSFIVEKVVKQCETQVSPYEQPIVLTKEQEFTENLNLSGSLKKKGSRKPSNSSIAKLESPAKVLTIQDESSLLRRTRNGSVFGKWRASKRSRRAQNLEQDDSFIISKADAVQTKDSASKRKLKIGVKKTPIDQSRCPNQVNKDETELRANENKRRKIQDASAKEDVLIGNSIDDKPMEINSEPNNFIVECNNTVKSMLKPNATRMELYKRKNEGKSNPKTQNTTQILQTKAKSRKVKKEKKIRSHSNYNTKSALNVASLDLNQTLVEDNYMQQDDVSGMIEMKNEQERIVNNINNMNGGNNSLSLVFSSPIQSFRSVLGFGNIFSWNKSIDI</sequence>
<gene>
    <name evidence="1" type="ORF">RhiirA4_454834</name>
</gene>
<keyword evidence="2" id="KW-1185">Reference proteome</keyword>
<organism evidence="1 2">
    <name type="scientific">Rhizophagus irregularis</name>
    <dbReference type="NCBI Taxonomy" id="588596"/>
    <lineage>
        <taxon>Eukaryota</taxon>
        <taxon>Fungi</taxon>
        <taxon>Fungi incertae sedis</taxon>
        <taxon>Mucoromycota</taxon>
        <taxon>Glomeromycotina</taxon>
        <taxon>Glomeromycetes</taxon>
        <taxon>Glomerales</taxon>
        <taxon>Glomeraceae</taxon>
        <taxon>Rhizophagus</taxon>
    </lineage>
</organism>
<dbReference type="VEuPathDB" id="FungiDB:FUN_020794"/>
<evidence type="ECO:0000313" key="1">
    <source>
        <dbReference type="EMBL" id="PKY41293.1"/>
    </source>
</evidence>
<dbReference type="VEuPathDB" id="FungiDB:RhiirA1_448140"/>
<dbReference type="VEuPathDB" id="FungiDB:RhiirFUN_000353"/>
<evidence type="ECO:0008006" key="3">
    <source>
        <dbReference type="Google" id="ProtNLM"/>
    </source>
</evidence>